<evidence type="ECO:0000256" key="1">
    <source>
        <dbReference type="SAM" id="Phobius"/>
    </source>
</evidence>
<keyword evidence="3" id="KW-1185">Reference proteome</keyword>
<dbReference type="AlphaFoldDB" id="A0A518H791"/>
<sequence length="161" mass="17000">MSDSTARRPGILNAVALSSILLSFLNVVWIAVIAAVAAIAGVAGWLLGPVVGALGSLVAALVILVLVLQSILSVLLFAAGWKTWGGDPGGRPLHLAWAWTTVVLDLVDLAFTAGIDGGAWIRLIYAIGLIMVMNRDDVRAYFDHYPGRPSQAKPAARDDWS</sequence>
<protein>
    <submittedName>
        <fullName evidence="2">Uncharacterized protein</fullName>
    </submittedName>
</protein>
<keyword evidence="1" id="KW-0812">Transmembrane</keyword>
<reference evidence="2 3" key="1">
    <citation type="submission" date="2019-02" db="EMBL/GenBank/DDBJ databases">
        <title>Deep-cultivation of Planctomycetes and their phenomic and genomic characterization uncovers novel biology.</title>
        <authorList>
            <person name="Wiegand S."/>
            <person name="Jogler M."/>
            <person name="Boedeker C."/>
            <person name="Pinto D."/>
            <person name="Vollmers J."/>
            <person name="Rivas-Marin E."/>
            <person name="Kohn T."/>
            <person name="Peeters S.H."/>
            <person name="Heuer A."/>
            <person name="Rast P."/>
            <person name="Oberbeckmann S."/>
            <person name="Bunk B."/>
            <person name="Jeske O."/>
            <person name="Meyerdierks A."/>
            <person name="Storesund J.E."/>
            <person name="Kallscheuer N."/>
            <person name="Luecker S."/>
            <person name="Lage O.M."/>
            <person name="Pohl T."/>
            <person name="Merkel B.J."/>
            <person name="Hornburger P."/>
            <person name="Mueller R.-W."/>
            <person name="Bruemmer F."/>
            <person name="Labrenz M."/>
            <person name="Spormann A.M."/>
            <person name="Op den Camp H."/>
            <person name="Overmann J."/>
            <person name="Amann R."/>
            <person name="Jetten M.S.M."/>
            <person name="Mascher T."/>
            <person name="Medema M.H."/>
            <person name="Devos D.P."/>
            <person name="Kaster A.-K."/>
            <person name="Ovreas L."/>
            <person name="Rohde M."/>
            <person name="Galperin M.Y."/>
            <person name="Jogler C."/>
        </authorList>
    </citation>
    <scope>NUCLEOTIDE SEQUENCE [LARGE SCALE GENOMIC DNA]</scope>
    <source>
        <strain evidence="2 3">ElP</strain>
    </source>
</reference>
<feature type="transmembrane region" description="Helical" evidence="1">
    <location>
        <begin position="93"/>
        <end position="111"/>
    </location>
</feature>
<keyword evidence="1" id="KW-1133">Transmembrane helix</keyword>
<feature type="transmembrane region" description="Helical" evidence="1">
    <location>
        <begin position="12"/>
        <end position="45"/>
    </location>
</feature>
<gene>
    <name evidence="2" type="ORF">ElP_46310</name>
</gene>
<dbReference type="EMBL" id="CP036426">
    <property type="protein sequence ID" value="QDV36702.1"/>
    <property type="molecule type" value="Genomic_DNA"/>
</dbReference>
<keyword evidence="1" id="KW-0472">Membrane</keyword>
<feature type="transmembrane region" description="Helical" evidence="1">
    <location>
        <begin position="117"/>
        <end position="134"/>
    </location>
</feature>
<evidence type="ECO:0000313" key="2">
    <source>
        <dbReference type="EMBL" id="QDV36702.1"/>
    </source>
</evidence>
<organism evidence="2 3">
    <name type="scientific">Tautonia plasticadhaerens</name>
    <dbReference type="NCBI Taxonomy" id="2527974"/>
    <lineage>
        <taxon>Bacteria</taxon>
        <taxon>Pseudomonadati</taxon>
        <taxon>Planctomycetota</taxon>
        <taxon>Planctomycetia</taxon>
        <taxon>Isosphaerales</taxon>
        <taxon>Isosphaeraceae</taxon>
        <taxon>Tautonia</taxon>
    </lineage>
</organism>
<dbReference type="KEGG" id="tpla:ElP_46310"/>
<dbReference type="RefSeq" id="WP_145273392.1">
    <property type="nucleotide sequence ID" value="NZ_CP036426.1"/>
</dbReference>
<name>A0A518H791_9BACT</name>
<proteinExistence type="predicted"/>
<evidence type="ECO:0000313" key="3">
    <source>
        <dbReference type="Proteomes" id="UP000317835"/>
    </source>
</evidence>
<dbReference type="Proteomes" id="UP000317835">
    <property type="component" value="Chromosome"/>
</dbReference>
<feature type="transmembrane region" description="Helical" evidence="1">
    <location>
        <begin position="57"/>
        <end position="81"/>
    </location>
</feature>
<dbReference type="OrthoDB" id="9850272at2"/>
<accession>A0A518H791</accession>